<dbReference type="InterPro" id="IPR038418">
    <property type="entry name" value="6-PTP_synth/QueD_sf"/>
</dbReference>
<dbReference type="Gene3D" id="3.30.479.10">
    <property type="entry name" value="6-pyruvoyl tetrahydropterin synthase/QueD"/>
    <property type="match status" value="2"/>
</dbReference>
<dbReference type="EC" id="4.1.2.50" evidence="3"/>
<dbReference type="Pfam" id="PF01242">
    <property type="entry name" value="PTPS"/>
    <property type="match status" value="1"/>
</dbReference>
<evidence type="ECO:0000256" key="4">
    <source>
        <dbReference type="ARBA" id="ARBA00018141"/>
    </source>
</evidence>
<keyword evidence="8" id="KW-1185">Reference proteome</keyword>
<name>A0ABT6UPN5_9GAMM</name>
<evidence type="ECO:0000256" key="6">
    <source>
        <dbReference type="ARBA" id="ARBA00048807"/>
    </source>
</evidence>
<comment type="similarity">
    <text evidence="2">Belongs to the PTPS family. QueD subfamily.</text>
</comment>
<dbReference type="InterPro" id="IPR007115">
    <property type="entry name" value="6-PTP_synth/QueD"/>
</dbReference>
<protein>
    <recommendedName>
        <fullName evidence="4">6-carboxy-5,6,7,8-tetrahydropterin synthase</fullName>
        <ecNumber evidence="3">4.1.2.50</ecNumber>
    </recommendedName>
    <alternativeName>
        <fullName evidence="5">Queuosine biosynthesis protein QueD</fullName>
    </alternativeName>
</protein>
<comment type="pathway">
    <text evidence="1">Purine metabolism; 7-cyano-7-deazaguanine biosynthesis.</text>
</comment>
<dbReference type="Proteomes" id="UP001229025">
    <property type="component" value="Unassembled WGS sequence"/>
</dbReference>
<dbReference type="EMBL" id="JASCSA010000006">
    <property type="protein sequence ID" value="MDI5884666.1"/>
    <property type="molecule type" value="Genomic_DNA"/>
</dbReference>
<accession>A0ABT6UPN5</accession>
<comment type="caution">
    <text evidence="7">The sequence shown here is derived from an EMBL/GenBank/DDBJ whole genome shotgun (WGS) entry which is preliminary data.</text>
</comment>
<gene>
    <name evidence="7" type="ORF">QLT01_09905</name>
</gene>
<dbReference type="SUPFAM" id="SSF55620">
    <property type="entry name" value="Tetrahydrobiopterin biosynthesis enzymes-like"/>
    <property type="match status" value="2"/>
</dbReference>
<evidence type="ECO:0000256" key="2">
    <source>
        <dbReference type="ARBA" id="ARBA00008900"/>
    </source>
</evidence>
<evidence type="ECO:0000313" key="7">
    <source>
        <dbReference type="EMBL" id="MDI5884666.1"/>
    </source>
</evidence>
<evidence type="ECO:0000256" key="5">
    <source>
        <dbReference type="ARBA" id="ARBA00031449"/>
    </source>
</evidence>
<sequence>MTAMTPKTLFVRALTAVDASVWSNTRGLYGISQHLDLELDGAVGHDGMLFDFGDVKPWAKRMIDQDADHTLIVPSQADGVSVTDCPEGLCLRFTQPYAMEVRGPRQAFCLLPVTEVTTEVLANHFEKLLTRRLPPRVEALRVRLRDETIDGAAYTYSHGLRHHSGNCQRIAHGHRSPLIIERNGLRDTALEAEWAEKLNDRYLAEEGDLIDRPGRELVFSYEAPQGRFRIRLPRKQVWLLPTPTTIEWIADWLARQIALDSGDSIRVEAYEGINKGAIARHTPQTAREPLVLPEHEDTSATS</sequence>
<evidence type="ECO:0000256" key="3">
    <source>
        <dbReference type="ARBA" id="ARBA00012982"/>
    </source>
</evidence>
<organism evidence="7 8">
    <name type="scientific">Cobetia amphilecti</name>
    <dbReference type="NCBI Taxonomy" id="1055104"/>
    <lineage>
        <taxon>Bacteria</taxon>
        <taxon>Pseudomonadati</taxon>
        <taxon>Pseudomonadota</taxon>
        <taxon>Gammaproteobacteria</taxon>
        <taxon>Oceanospirillales</taxon>
        <taxon>Halomonadaceae</taxon>
        <taxon>Cobetia</taxon>
    </lineage>
</organism>
<reference evidence="8" key="1">
    <citation type="submission" date="2023-07" db="EMBL/GenBank/DDBJ databases">
        <title>Genome-based characterization of strain KMM 296 and proposal for reclassification of Cobetia litoralis and Cobetia pacifica, and emended description of the species Cobetia amphilecti and Cobetia marina.</title>
        <authorList>
            <person name="Balabanova L."/>
            <person name="Nedashkovskaya O."/>
        </authorList>
    </citation>
    <scope>NUCLEOTIDE SEQUENCE [LARGE SCALE GENOMIC DNA]</scope>
    <source>
        <strain evidence="8">NRIC 0815</strain>
    </source>
</reference>
<evidence type="ECO:0000313" key="8">
    <source>
        <dbReference type="Proteomes" id="UP001229025"/>
    </source>
</evidence>
<comment type="catalytic activity">
    <reaction evidence="6">
        <text>7,8-dihydroneopterin 3'-triphosphate + H2O = 6-carboxy-5,6,7,8-tetrahydropterin + triphosphate + acetaldehyde + 2 H(+)</text>
        <dbReference type="Rhea" id="RHEA:27966"/>
        <dbReference type="ChEBI" id="CHEBI:15343"/>
        <dbReference type="ChEBI" id="CHEBI:15377"/>
        <dbReference type="ChEBI" id="CHEBI:15378"/>
        <dbReference type="ChEBI" id="CHEBI:18036"/>
        <dbReference type="ChEBI" id="CHEBI:58462"/>
        <dbReference type="ChEBI" id="CHEBI:61032"/>
        <dbReference type="EC" id="4.1.2.50"/>
    </reaction>
</comment>
<evidence type="ECO:0000256" key="1">
    <source>
        <dbReference type="ARBA" id="ARBA00005061"/>
    </source>
</evidence>
<proteinExistence type="inferred from homology"/>